<gene>
    <name evidence="4" type="ORF">PILCRDRAFT_10333</name>
</gene>
<organism evidence="4 5">
    <name type="scientific">Piloderma croceum (strain F 1598)</name>
    <dbReference type="NCBI Taxonomy" id="765440"/>
    <lineage>
        <taxon>Eukaryota</taxon>
        <taxon>Fungi</taxon>
        <taxon>Dikarya</taxon>
        <taxon>Basidiomycota</taxon>
        <taxon>Agaricomycotina</taxon>
        <taxon>Agaricomycetes</taxon>
        <taxon>Agaricomycetidae</taxon>
        <taxon>Atheliales</taxon>
        <taxon>Atheliaceae</taxon>
        <taxon>Piloderma</taxon>
    </lineage>
</organism>
<dbReference type="PROSITE" id="PS00108">
    <property type="entry name" value="PROTEIN_KINASE_ST"/>
    <property type="match status" value="1"/>
</dbReference>
<dbReference type="STRING" id="765440.A0A0C3AZT9"/>
<evidence type="ECO:0000256" key="2">
    <source>
        <dbReference type="ARBA" id="ARBA00022840"/>
    </source>
</evidence>
<dbReference type="HOGENOM" id="CLU_000288_7_18_1"/>
<dbReference type="InterPro" id="IPR000719">
    <property type="entry name" value="Prot_kinase_dom"/>
</dbReference>
<dbReference type="PROSITE" id="PS50011">
    <property type="entry name" value="PROTEIN_KINASE_DOM"/>
    <property type="match status" value="1"/>
</dbReference>
<evidence type="ECO:0000313" key="5">
    <source>
        <dbReference type="Proteomes" id="UP000054166"/>
    </source>
</evidence>
<dbReference type="GO" id="GO:0005886">
    <property type="term" value="C:plasma membrane"/>
    <property type="evidence" value="ECO:0007669"/>
    <property type="project" value="TreeGrafter"/>
</dbReference>
<reference evidence="4 5" key="1">
    <citation type="submission" date="2014-04" db="EMBL/GenBank/DDBJ databases">
        <authorList>
            <consortium name="DOE Joint Genome Institute"/>
            <person name="Kuo A."/>
            <person name="Tarkka M."/>
            <person name="Buscot F."/>
            <person name="Kohler A."/>
            <person name="Nagy L.G."/>
            <person name="Floudas D."/>
            <person name="Copeland A."/>
            <person name="Barry K.W."/>
            <person name="Cichocki N."/>
            <person name="Veneault-Fourrey C."/>
            <person name="LaButti K."/>
            <person name="Lindquist E.A."/>
            <person name="Lipzen A."/>
            <person name="Lundell T."/>
            <person name="Morin E."/>
            <person name="Murat C."/>
            <person name="Sun H."/>
            <person name="Tunlid A."/>
            <person name="Henrissat B."/>
            <person name="Grigoriev I.V."/>
            <person name="Hibbett D.S."/>
            <person name="Martin F."/>
            <person name="Nordberg H.P."/>
            <person name="Cantor M.N."/>
            <person name="Hua S.X."/>
        </authorList>
    </citation>
    <scope>NUCLEOTIDE SEQUENCE [LARGE SCALE GENOMIC DNA]</scope>
    <source>
        <strain evidence="4 5">F 1598</strain>
    </source>
</reference>
<keyword evidence="1" id="KW-0547">Nucleotide-binding</keyword>
<reference evidence="5" key="2">
    <citation type="submission" date="2015-01" db="EMBL/GenBank/DDBJ databases">
        <title>Evolutionary Origins and Diversification of the Mycorrhizal Mutualists.</title>
        <authorList>
            <consortium name="DOE Joint Genome Institute"/>
            <consortium name="Mycorrhizal Genomics Consortium"/>
            <person name="Kohler A."/>
            <person name="Kuo A."/>
            <person name="Nagy L.G."/>
            <person name="Floudas D."/>
            <person name="Copeland A."/>
            <person name="Barry K.W."/>
            <person name="Cichocki N."/>
            <person name="Veneault-Fourrey C."/>
            <person name="LaButti K."/>
            <person name="Lindquist E.A."/>
            <person name="Lipzen A."/>
            <person name="Lundell T."/>
            <person name="Morin E."/>
            <person name="Murat C."/>
            <person name="Riley R."/>
            <person name="Ohm R."/>
            <person name="Sun H."/>
            <person name="Tunlid A."/>
            <person name="Henrissat B."/>
            <person name="Grigoriev I.V."/>
            <person name="Hibbett D.S."/>
            <person name="Martin F."/>
        </authorList>
    </citation>
    <scope>NUCLEOTIDE SEQUENCE [LARGE SCALE GENOMIC DNA]</scope>
    <source>
        <strain evidence="5">F 1598</strain>
    </source>
</reference>
<dbReference type="PANTHER" id="PTHR27001:SF931">
    <property type="entry name" value="OS11G0664100 PROTEIN"/>
    <property type="match status" value="1"/>
</dbReference>
<proteinExistence type="predicted"/>
<dbReference type="SUPFAM" id="SSF56112">
    <property type="entry name" value="Protein kinase-like (PK-like)"/>
    <property type="match status" value="1"/>
</dbReference>
<dbReference type="SMART" id="SM00220">
    <property type="entry name" value="S_TKc"/>
    <property type="match status" value="1"/>
</dbReference>
<dbReference type="Pfam" id="PF00069">
    <property type="entry name" value="Pkinase"/>
    <property type="match status" value="1"/>
</dbReference>
<dbReference type="GO" id="GO:0005524">
    <property type="term" value="F:ATP binding"/>
    <property type="evidence" value="ECO:0007669"/>
    <property type="project" value="UniProtKB-KW"/>
</dbReference>
<dbReference type="EMBL" id="KN833009">
    <property type="protein sequence ID" value="KIM79503.1"/>
    <property type="molecule type" value="Genomic_DNA"/>
</dbReference>
<dbReference type="PANTHER" id="PTHR27001">
    <property type="entry name" value="OS01G0253100 PROTEIN"/>
    <property type="match status" value="1"/>
</dbReference>
<feature type="domain" description="Protein kinase" evidence="3">
    <location>
        <begin position="25"/>
        <end position="225"/>
    </location>
</feature>
<dbReference type="InterPro" id="IPR008271">
    <property type="entry name" value="Ser/Thr_kinase_AS"/>
</dbReference>
<dbReference type="GO" id="GO:0004672">
    <property type="term" value="F:protein kinase activity"/>
    <property type="evidence" value="ECO:0007669"/>
    <property type="project" value="InterPro"/>
</dbReference>
<dbReference type="InterPro" id="IPR011009">
    <property type="entry name" value="Kinase-like_dom_sf"/>
</dbReference>
<dbReference type="OrthoDB" id="3260205at2759"/>
<protein>
    <recommendedName>
        <fullName evidence="3">Protein kinase domain-containing protein</fullName>
    </recommendedName>
</protein>
<dbReference type="InParanoid" id="A0A0C3AZT9"/>
<keyword evidence="2" id="KW-0067">ATP-binding</keyword>
<name>A0A0C3AZT9_PILCF</name>
<sequence length="225" mass="25215">MEQSLPPRTAEEVEPYRDLTGQIRMTATYCFAIGGYSDVYKGEWSDSLTGKVVPVAIKILRGVHNDPRILEITTRRLNRETRVWHSLSHQNILPFLGLCYNVGPSPAMISPLCYRANVHEYLTSRPGERMSVTLGVARGLEYLHSRGVIHGDIKLHNVLMDNEGNPRLSDFGRSKIINTKGFTTQFSGSTRYLAPELAAHEDPCKAMSKECDVFAFAMLTLEVSN</sequence>
<dbReference type="AlphaFoldDB" id="A0A0C3AZT9"/>
<evidence type="ECO:0000256" key="1">
    <source>
        <dbReference type="ARBA" id="ARBA00022741"/>
    </source>
</evidence>
<dbReference type="Proteomes" id="UP000054166">
    <property type="component" value="Unassembled WGS sequence"/>
</dbReference>
<dbReference type="Gene3D" id="1.10.510.10">
    <property type="entry name" value="Transferase(Phosphotransferase) domain 1"/>
    <property type="match status" value="1"/>
</dbReference>
<evidence type="ECO:0000313" key="4">
    <source>
        <dbReference type="EMBL" id="KIM79503.1"/>
    </source>
</evidence>
<evidence type="ECO:0000259" key="3">
    <source>
        <dbReference type="PROSITE" id="PS50011"/>
    </source>
</evidence>
<keyword evidence="5" id="KW-1185">Reference proteome</keyword>
<accession>A0A0C3AZT9</accession>